<sequence length="134" mass="14183">MSIAVLLVEDMKQIRGVVADLLASLGDFQVVGEAATEAEAKLWLEEHPGAWDLAIVDLILEQGTGMGVVSKCRERPGAGKVVVFSDYATPGIRQHCLQLGADQVFQKNSDVPAFIAYCSSLAGPGAAPATARRM</sequence>
<evidence type="ECO:0000256" key="2">
    <source>
        <dbReference type="PROSITE-ProRule" id="PRU00169"/>
    </source>
</evidence>
<dbReference type="OrthoDB" id="9152510at2"/>
<dbReference type="STRING" id="365046.Rta_25855"/>
<dbReference type="KEGG" id="rta:Rta_25855"/>
<reference evidence="5" key="1">
    <citation type="submission" date="2006-01" db="EMBL/GenBank/DDBJ databases">
        <title>Genome of the cyst-dividing bacterium Ramlibacter tataouinensis.</title>
        <authorList>
            <person name="Barakat M."/>
            <person name="Ortet P."/>
            <person name="De Luca G."/>
            <person name="Jourlin-Castelli C."/>
            <person name="Ansaldi M."/>
            <person name="Py B."/>
            <person name="Fichant G."/>
            <person name="Coutinho P."/>
            <person name="Voulhoux R."/>
            <person name="Bastien O."/>
            <person name="Roy S."/>
            <person name="Marechal E."/>
            <person name="Henrissat B."/>
            <person name="Quentin Y."/>
            <person name="Noirot P."/>
            <person name="Filloux A."/>
            <person name="Mejean V."/>
            <person name="DuBow M."/>
            <person name="Barras F."/>
            <person name="Heulin T."/>
        </authorList>
    </citation>
    <scope>NUCLEOTIDE SEQUENCE [LARGE SCALE GENOMIC DNA]</scope>
    <source>
        <strain evidence="5">ATCC BAA-407 / DSM 14655 / LMG 21543 / TTB310</strain>
    </source>
</reference>
<evidence type="ECO:0000313" key="4">
    <source>
        <dbReference type="EMBL" id="AEG93685.1"/>
    </source>
</evidence>
<reference evidence="4 5" key="2">
    <citation type="journal article" date="2011" name="PLoS ONE">
        <title>The Cyst-Dividing Bacterium Ramlibacter tataouinensis TTB310 Genome Reveals a Well-Stocked Toolbox for Adaptation to a Desert Environment.</title>
        <authorList>
            <person name="De Luca G."/>
            <person name="Barakat M."/>
            <person name="Ortet P."/>
            <person name="Fochesato S."/>
            <person name="Jourlin-Castelli C."/>
            <person name="Ansaldi M."/>
            <person name="Py B."/>
            <person name="Fichant G."/>
            <person name="Coutinho P.M."/>
            <person name="Voulhoux R."/>
            <person name="Bastien O."/>
            <person name="Marechal E."/>
            <person name="Henrissat B."/>
            <person name="Quentin Y."/>
            <person name="Noirot P."/>
            <person name="Filloux A."/>
            <person name="Mejean V."/>
            <person name="Dubow M.S."/>
            <person name="Barras F."/>
            <person name="Barbe V."/>
            <person name="Weissenbach J."/>
            <person name="Mihalcescu I."/>
            <person name="Vermeglio A."/>
            <person name="Achouak W."/>
            <person name="Heulin T."/>
        </authorList>
    </citation>
    <scope>NUCLEOTIDE SEQUENCE [LARGE SCALE GENOMIC DNA]</scope>
    <source>
        <strain evidence="5">ATCC BAA-407 / DSM 14655 / LMG 21543 / TTB310</strain>
    </source>
</reference>
<keyword evidence="1 2" id="KW-0597">Phosphoprotein</keyword>
<dbReference type="AlphaFoldDB" id="F5Y3M8"/>
<dbReference type="SMART" id="SM00448">
    <property type="entry name" value="REC"/>
    <property type="match status" value="1"/>
</dbReference>
<dbReference type="EMBL" id="CP000245">
    <property type="protein sequence ID" value="AEG93685.1"/>
    <property type="molecule type" value="Genomic_DNA"/>
</dbReference>
<dbReference type="HOGENOM" id="CLU_000445_69_15_4"/>
<evidence type="ECO:0000259" key="3">
    <source>
        <dbReference type="PROSITE" id="PS50110"/>
    </source>
</evidence>
<protein>
    <submittedName>
        <fullName evidence="4">Candidate response regulator, CheY</fullName>
    </submittedName>
</protein>
<gene>
    <name evidence="4" type="ordered locus">Rta_25855</name>
</gene>
<name>F5Y3M8_RAMTT</name>
<dbReference type="Pfam" id="PF00072">
    <property type="entry name" value="Response_reg"/>
    <property type="match status" value="1"/>
</dbReference>
<dbReference type="InterPro" id="IPR050595">
    <property type="entry name" value="Bact_response_regulator"/>
</dbReference>
<evidence type="ECO:0000313" key="5">
    <source>
        <dbReference type="Proteomes" id="UP000008385"/>
    </source>
</evidence>
<dbReference type="Proteomes" id="UP000008385">
    <property type="component" value="Chromosome"/>
</dbReference>
<dbReference type="Gene3D" id="3.40.50.2300">
    <property type="match status" value="1"/>
</dbReference>
<dbReference type="PANTHER" id="PTHR44591">
    <property type="entry name" value="STRESS RESPONSE REGULATOR PROTEIN 1"/>
    <property type="match status" value="1"/>
</dbReference>
<accession>F5Y3M8</accession>
<dbReference type="PANTHER" id="PTHR44591:SF3">
    <property type="entry name" value="RESPONSE REGULATORY DOMAIN-CONTAINING PROTEIN"/>
    <property type="match status" value="1"/>
</dbReference>
<proteinExistence type="predicted"/>
<evidence type="ECO:0000256" key="1">
    <source>
        <dbReference type="ARBA" id="ARBA00022553"/>
    </source>
</evidence>
<dbReference type="SUPFAM" id="SSF52172">
    <property type="entry name" value="CheY-like"/>
    <property type="match status" value="1"/>
</dbReference>
<dbReference type="eggNOG" id="COG2197">
    <property type="taxonomic scope" value="Bacteria"/>
</dbReference>
<organism evidence="4 5">
    <name type="scientific">Ramlibacter tataouinensis (strain ATCC BAA-407 / DSM 14655 / LMG 21543 / TTB310)</name>
    <dbReference type="NCBI Taxonomy" id="365046"/>
    <lineage>
        <taxon>Bacteria</taxon>
        <taxon>Pseudomonadati</taxon>
        <taxon>Pseudomonadota</taxon>
        <taxon>Betaproteobacteria</taxon>
        <taxon>Burkholderiales</taxon>
        <taxon>Comamonadaceae</taxon>
        <taxon>Ramlibacter</taxon>
    </lineage>
</organism>
<feature type="modified residue" description="4-aspartylphosphate" evidence="2">
    <location>
        <position position="57"/>
    </location>
</feature>
<feature type="domain" description="Response regulatory" evidence="3">
    <location>
        <begin position="4"/>
        <end position="122"/>
    </location>
</feature>
<dbReference type="PROSITE" id="PS50110">
    <property type="entry name" value="RESPONSE_REGULATORY"/>
    <property type="match status" value="1"/>
</dbReference>
<dbReference type="GO" id="GO:0000160">
    <property type="term" value="P:phosphorelay signal transduction system"/>
    <property type="evidence" value="ECO:0007669"/>
    <property type="project" value="InterPro"/>
</dbReference>
<dbReference type="RefSeq" id="WP_013901917.1">
    <property type="nucleotide sequence ID" value="NC_015677.1"/>
</dbReference>
<keyword evidence="5" id="KW-1185">Reference proteome</keyword>
<dbReference type="InterPro" id="IPR001789">
    <property type="entry name" value="Sig_transdc_resp-reg_receiver"/>
</dbReference>
<dbReference type="InterPro" id="IPR011006">
    <property type="entry name" value="CheY-like_superfamily"/>
</dbReference>